<comment type="caution">
    <text evidence="1">The sequence shown here is derived from an EMBL/GenBank/DDBJ whole genome shotgun (WGS) entry which is preliminary data.</text>
</comment>
<evidence type="ECO:0000313" key="1">
    <source>
        <dbReference type="EMBL" id="KAH1132011.1"/>
    </source>
</evidence>
<dbReference type="EMBL" id="JAIQCV010000001">
    <property type="protein sequence ID" value="KAH1132011.1"/>
    <property type="molecule type" value="Genomic_DNA"/>
</dbReference>
<evidence type="ECO:0000313" key="2">
    <source>
        <dbReference type="Proteomes" id="UP000828251"/>
    </source>
</evidence>
<proteinExistence type="predicted"/>
<protein>
    <recommendedName>
        <fullName evidence="3">SWIM-type domain-containing protein</fullName>
    </recommendedName>
</protein>
<accession>A0A9D3WNV2</accession>
<name>A0A9D3WNV2_9ROSI</name>
<sequence length="181" mass="21172">MCIVCHDCDNLWFRLTEFDRPNQAITGWQYRVHLKNRTCDCRRIDALCYPCANVIAACQNLRLDPISYVDEMYKIEYMYNVWRHVFLPVPDERKWPFVSFAPFKLLQDRELRRKPKENLVIGVGRMTHIDRIMNAEVFVSPIAEVFESNKVMEIGKKKSSPTAPRAIPHATTAYISSVDSE</sequence>
<evidence type="ECO:0008006" key="3">
    <source>
        <dbReference type="Google" id="ProtNLM"/>
    </source>
</evidence>
<dbReference type="AlphaFoldDB" id="A0A9D3WNV2"/>
<gene>
    <name evidence="1" type="ORF">J1N35_003389</name>
</gene>
<dbReference type="Proteomes" id="UP000828251">
    <property type="component" value="Unassembled WGS sequence"/>
</dbReference>
<reference evidence="1 2" key="1">
    <citation type="journal article" date="2021" name="Plant Biotechnol. J.">
        <title>Multi-omics assisted identification of the key and species-specific regulatory components of drought-tolerant mechanisms in Gossypium stocksii.</title>
        <authorList>
            <person name="Yu D."/>
            <person name="Ke L."/>
            <person name="Zhang D."/>
            <person name="Wu Y."/>
            <person name="Sun Y."/>
            <person name="Mei J."/>
            <person name="Sun J."/>
            <person name="Sun Y."/>
        </authorList>
    </citation>
    <scope>NUCLEOTIDE SEQUENCE [LARGE SCALE GENOMIC DNA]</scope>
    <source>
        <strain evidence="2">cv. E1</strain>
        <tissue evidence="1">Leaf</tissue>
    </source>
</reference>
<keyword evidence="2" id="KW-1185">Reference proteome</keyword>
<organism evidence="1 2">
    <name type="scientific">Gossypium stocksii</name>
    <dbReference type="NCBI Taxonomy" id="47602"/>
    <lineage>
        <taxon>Eukaryota</taxon>
        <taxon>Viridiplantae</taxon>
        <taxon>Streptophyta</taxon>
        <taxon>Embryophyta</taxon>
        <taxon>Tracheophyta</taxon>
        <taxon>Spermatophyta</taxon>
        <taxon>Magnoliopsida</taxon>
        <taxon>eudicotyledons</taxon>
        <taxon>Gunneridae</taxon>
        <taxon>Pentapetalae</taxon>
        <taxon>rosids</taxon>
        <taxon>malvids</taxon>
        <taxon>Malvales</taxon>
        <taxon>Malvaceae</taxon>
        <taxon>Malvoideae</taxon>
        <taxon>Gossypium</taxon>
    </lineage>
</organism>